<accession>A0ABQ7S7Y6</accession>
<keyword evidence="2" id="KW-1185">Reference proteome</keyword>
<protein>
    <submittedName>
        <fullName evidence="1">Uncharacterized protein</fullName>
    </submittedName>
</protein>
<feature type="non-terminal residue" evidence="1">
    <location>
        <position position="1"/>
    </location>
</feature>
<name>A0ABQ7S7Y6_9ACAR</name>
<reference evidence="1 2" key="1">
    <citation type="submission" date="2020-10" db="EMBL/GenBank/DDBJ databases">
        <authorList>
            <person name="Klimov P.B."/>
            <person name="Dyachkov S.M."/>
            <person name="Chetverikov P.E."/>
        </authorList>
    </citation>
    <scope>NUCLEOTIDE SEQUENCE [LARGE SCALE GENOMIC DNA]</scope>
    <source>
        <strain evidence="1">BMOC 18-1129-001#AD2665</strain>
        <tissue evidence="1">Entire mites</tissue>
    </source>
</reference>
<gene>
    <name evidence="1" type="ORF">GZH46_01932</name>
</gene>
<dbReference type="EMBL" id="JAIFTH010000425">
    <property type="protein sequence ID" value="KAG9509545.1"/>
    <property type="molecule type" value="Genomic_DNA"/>
</dbReference>
<sequence>MTSAHESNSEMEQSELSNINTNNSANQISANSLLLMYQSKSQTHNSVRSDKTKTYDNAASTPLLSDTIGEQQCTTNDNTSLPILATAATTNVSSYGACGPGELQARRQTTNRSRVMYGDNIQAVSSDRCIIRVGFLASFRKIGKLIAGAVPLATEAVNRENLLINYTLSFMVADIDNKSVSTIEKMTEMRERGKFSADSLM</sequence>
<comment type="caution">
    <text evidence="1">The sequence shown here is derived from an EMBL/GenBank/DDBJ whole genome shotgun (WGS) entry which is preliminary data.</text>
</comment>
<organism evidence="1 2">
    <name type="scientific">Fragariocoptes setiger</name>
    <dbReference type="NCBI Taxonomy" id="1670756"/>
    <lineage>
        <taxon>Eukaryota</taxon>
        <taxon>Metazoa</taxon>
        <taxon>Ecdysozoa</taxon>
        <taxon>Arthropoda</taxon>
        <taxon>Chelicerata</taxon>
        <taxon>Arachnida</taxon>
        <taxon>Acari</taxon>
        <taxon>Acariformes</taxon>
        <taxon>Trombidiformes</taxon>
        <taxon>Prostigmata</taxon>
        <taxon>Eupodina</taxon>
        <taxon>Eriophyoidea</taxon>
        <taxon>Phytoptidae</taxon>
        <taxon>Fragariocoptes</taxon>
    </lineage>
</organism>
<proteinExistence type="predicted"/>
<evidence type="ECO:0000313" key="1">
    <source>
        <dbReference type="EMBL" id="KAG9509545.1"/>
    </source>
</evidence>
<dbReference type="Proteomes" id="UP000825002">
    <property type="component" value="Unassembled WGS sequence"/>
</dbReference>
<evidence type="ECO:0000313" key="2">
    <source>
        <dbReference type="Proteomes" id="UP000825002"/>
    </source>
</evidence>